<dbReference type="InterPro" id="IPR036271">
    <property type="entry name" value="Tet_transcr_reg_TetR-rel_C_sf"/>
</dbReference>
<dbReference type="SUPFAM" id="SSF46689">
    <property type="entry name" value="Homeodomain-like"/>
    <property type="match status" value="1"/>
</dbReference>
<keyword evidence="1" id="KW-0805">Transcription regulation</keyword>
<protein>
    <submittedName>
        <fullName evidence="6">TetR family transcriptional regulator</fullName>
    </submittedName>
</protein>
<dbReference type="PROSITE" id="PS50977">
    <property type="entry name" value="HTH_TETR_2"/>
    <property type="match status" value="1"/>
</dbReference>
<dbReference type="Gene3D" id="1.10.357.10">
    <property type="entry name" value="Tetracycline Repressor, domain 2"/>
    <property type="match status" value="1"/>
</dbReference>
<name>A0A8H9FSA3_9MICO</name>
<reference evidence="6" key="2">
    <citation type="submission" date="2020-09" db="EMBL/GenBank/DDBJ databases">
        <authorList>
            <person name="Sun Q."/>
            <person name="Zhou Y."/>
        </authorList>
    </citation>
    <scope>NUCLEOTIDE SEQUENCE</scope>
    <source>
        <strain evidence="6">CGMCC 1.10749</strain>
    </source>
</reference>
<keyword evidence="3" id="KW-0804">Transcription</keyword>
<keyword evidence="2 4" id="KW-0238">DNA-binding</keyword>
<feature type="domain" description="HTH tetR-type" evidence="5">
    <location>
        <begin position="3"/>
        <end position="63"/>
    </location>
</feature>
<sequence>MTETAANRLLDALGTALVEQGLARTTVADVARIAGTSKRTFYEHFATKDEAFLALYGTRATRLVDAISAVVTDPAAPIEDQVRGGVAAYLRFLADNPELARAHILESHALGELGLRARRALMDGHAAYLRELVDRAREHHPDLRALGEAESVAIVAGLTELTLRAVLDDTPLDDREQLEAAVGFVTAFVASSRPAR</sequence>
<proteinExistence type="predicted"/>
<dbReference type="Proteomes" id="UP000628079">
    <property type="component" value="Unassembled WGS sequence"/>
</dbReference>
<dbReference type="SUPFAM" id="SSF48498">
    <property type="entry name" value="Tetracyclin repressor-like, C-terminal domain"/>
    <property type="match status" value="1"/>
</dbReference>
<dbReference type="RefSeq" id="WP_052117414.1">
    <property type="nucleotide sequence ID" value="NZ_BMEA01000002.1"/>
</dbReference>
<feature type="DNA-binding region" description="H-T-H motif" evidence="4">
    <location>
        <begin position="26"/>
        <end position="45"/>
    </location>
</feature>
<dbReference type="PANTHER" id="PTHR30055">
    <property type="entry name" value="HTH-TYPE TRANSCRIPTIONAL REGULATOR RUTR"/>
    <property type="match status" value="1"/>
</dbReference>
<dbReference type="PRINTS" id="PR00455">
    <property type="entry name" value="HTHTETR"/>
</dbReference>
<dbReference type="InterPro" id="IPR050109">
    <property type="entry name" value="HTH-type_TetR-like_transc_reg"/>
</dbReference>
<gene>
    <name evidence="6" type="ORF">GCM10011314_17960</name>
</gene>
<evidence type="ECO:0000259" key="5">
    <source>
        <dbReference type="PROSITE" id="PS50977"/>
    </source>
</evidence>
<dbReference type="InterPro" id="IPR001647">
    <property type="entry name" value="HTH_TetR"/>
</dbReference>
<dbReference type="AlphaFoldDB" id="A0A8H9FSA3"/>
<organism evidence="6 7">
    <name type="scientific">Knoellia flava</name>
    <dbReference type="NCBI Taxonomy" id="913969"/>
    <lineage>
        <taxon>Bacteria</taxon>
        <taxon>Bacillati</taxon>
        <taxon>Actinomycetota</taxon>
        <taxon>Actinomycetes</taxon>
        <taxon>Micrococcales</taxon>
        <taxon>Intrasporangiaceae</taxon>
        <taxon>Knoellia</taxon>
    </lineage>
</organism>
<dbReference type="PANTHER" id="PTHR30055:SF234">
    <property type="entry name" value="HTH-TYPE TRANSCRIPTIONAL REGULATOR BETI"/>
    <property type="match status" value="1"/>
</dbReference>
<evidence type="ECO:0000256" key="3">
    <source>
        <dbReference type="ARBA" id="ARBA00023163"/>
    </source>
</evidence>
<evidence type="ECO:0000256" key="4">
    <source>
        <dbReference type="PROSITE-ProRule" id="PRU00335"/>
    </source>
</evidence>
<dbReference type="EMBL" id="BMEA01000002">
    <property type="protein sequence ID" value="GGB78782.1"/>
    <property type="molecule type" value="Genomic_DNA"/>
</dbReference>
<dbReference type="GO" id="GO:0000976">
    <property type="term" value="F:transcription cis-regulatory region binding"/>
    <property type="evidence" value="ECO:0007669"/>
    <property type="project" value="TreeGrafter"/>
</dbReference>
<evidence type="ECO:0000256" key="1">
    <source>
        <dbReference type="ARBA" id="ARBA00023015"/>
    </source>
</evidence>
<accession>A0A8H9FSA3</accession>
<dbReference type="InterPro" id="IPR009057">
    <property type="entry name" value="Homeodomain-like_sf"/>
</dbReference>
<reference evidence="6" key="1">
    <citation type="journal article" date="2014" name="Int. J. Syst. Evol. Microbiol.">
        <title>Complete genome sequence of Corynebacterium casei LMG S-19264T (=DSM 44701T), isolated from a smear-ripened cheese.</title>
        <authorList>
            <consortium name="US DOE Joint Genome Institute (JGI-PGF)"/>
            <person name="Walter F."/>
            <person name="Albersmeier A."/>
            <person name="Kalinowski J."/>
            <person name="Ruckert C."/>
        </authorList>
    </citation>
    <scope>NUCLEOTIDE SEQUENCE</scope>
    <source>
        <strain evidence="6">CGMCC 1.10749</strain>
    </source>
</reference>
<dbReference type="GO" id="GO:0003700">
    <property type="term" value="F:DNA-binding transcription factor activity"/>
    <property type="evidence" value="ECO:0007669"/>
    <property type="project" value="TreeGrafter"/>
</dbReference>
<comment type="caution">
    <text evidence="6">The sequence shown here is derived from an EMBL/GenBank/DDBJ whole genome shotgun (WGS) entry which is preliminary data.</text>
</comment>
<evidence type="ECO:0000313" key="6">
    <source>
        <dbReference type="EMBL" id="GGB78782.1"/>
    </source>
</evidence>
<evidence type="ECO:0000313" key="7">
    <source>
        <dbReference type="Proteomes" id="UP000628079"/>
    </source>
</evidence>
<evidence type="ECO:0000256" key="2">
    <source>
        <dbReference type="ARBA" id="ARBA00023125"/>
    </source>
</evidence>
<dbReference type="Pfam" id="PF00440">
    <property type="entry name" value="TetR_N"/>
    <property type="match status" value="1"/>
</dbReference>